<dbReference type="GO" id="GO:0008170">
    <property type="term" value="F:N-methyltransferase activity"/>
    <property type="evidence" value="ECO:0007669"/>
    <property type="project" value="InterPro"/>
</dbReference>
<keyword evidence="4" id="KW-0949">S-adenosyl-L-methionine</keyword>
<keyword evidence="5" id="KW-0680">Restriction system</keyword>
<dbReference type="InterPro" id="IPR002941">
    <property type="entry name" value="DNA_methylase_N4/N6"/>
</dbReference>
<dbReference type="Pfam" id="PF01555">
    <property type="entry name" value="N6_N4_Mtase"/>
    <property type="match status" value="1"/>
</dbReference>
<dbReference type="AlphaFoldDB" id="A0A1F6D725"/>
<dbReference type="InterPro" id="IPR017985">
    <property type="entry name" value="MeTrfase_CN4_CS"/>
</dbReference>
<protein>
    <recommendedName>
        <fullName evidence="8">Methyltransferase</fullName>
        <ecNumber evidence="8">2.1.1.-</ecNumber>
    </recommendedName>
</protein>
<evidence type="ECO:0000256" key="8">
    <source>
        <dbReference type="RuleBase" id="RU362026"/>
    </source>
</evidence>
<dbReference type="InterPro" id="IPR001091">
    <property type="entry name" value="RM_Methyltransferase"/>
</dbReference>
<reference evidence="10 11" key="1">
    <citation type="journal article" date="2016" name="Nat. Commun.">
        <title>Thousands of microbial genomes shed light on interconnected biogeochemical processes in an aquifer system.</title>
        <authorList>
            <person name="Anantharaman K."/>
            <person name="Brown C.T."/>
            <person name="Hug L.A."/>
            <person name="Sharon I."/>
            <person name="Castelle C.J."/>
            <person name="Probst A.J."/>
            <person name="Thomas B.C."/>
            <person name="Singh A."/>
            <person name="Wilkins M.J."/>
            <person name="Karaoz U."/>
            <person name="Brodie E.L."/>
            <person name="Williams K.H."/>
            <person name="Hubbard S.S."/>
            <person name="Banfield J.F."/>
        </authorList>
    </citation>
    <scope>NUCLEOTIDE SEQUENCE [LARGE SCALE GENOMIC DNA]</scope>
    <source>
        <strain evidence="11">RIFCSPLOWO2_12_FULL_64_10</strain>
    </source>
</reference>
<evidence type="ECO:0000256" key="4">
    <source>
        <dbReference type="ARBA" id="ARBA00022691"/>
    </source>
</evidence>
<dbReference type="PROSITE" id="PS00093">
    <property type="entry name" value="N4_MTASE"/>
    <property type="match status" value="1"/>
</dbReference>
<keyword evidence="6" id="KW-0238">DNA-binding</keyword>
<accession>A0A1F6D725</accession>
<comment type="caution">
    <text evidence="10">The sequence shown here is derived from an EMBL/GenBank/DDBJ whole genome shotgun (WGS) entry which is preliminary data.</text>
</comment>
<evidence type="ECO:0000313" key="11">
    <source>
        <dbReference type="Proteomes" id="UP000178606"/>
    </source>
</evidence>
<dbReference type="GO" id="GO:0003677">
    <property type="term" value="F:DNA binding"/>
    <property type="evidence" value="ECO:0007669"/>
    <property type="project" value="UniProtKB-KW"/>
</dbReference>
<dbReference type="GO" id="GO:0009307">
    <property type="term" value="P:DNA restriction-modification system"/>
    <property type="evidence" value="ECO:0007669"/>
    <property type="project" value="UniProtKB-KW"/>
</dbReference>
<dbReference type="PRINTS" id="PR00508">
    <property type="entry name" value="S21N4MTFRASE"/>
</dbReference>
<evidence type="ECO:0000256" key="5">
    <source>
        <dbReference type="ARBA" id="ARBA00022747"/>
    </source>
</evidence>
<evidence type="ECO:0000259" key="9">
    <source>
        <dbReference type="Pfam" id="PF01555"/>
    </source>
</evidence>
<comment type="catalytic activity">
    <reaction evidence="7">
        <text>a 2'-deoxycytidine in DNA + S-adenosyl-L-methionine = an N(4)-methyl-2'-deoxycytidine in DNA + S-adenosyl-L-homocysteine + H(+)</text>
        <dbReference type="Rhea" id="RHEA:16857"/>
        <dbReference type="Rhea" id="RHEA-COMP:11369"/>
        <dbReference type="Rhea" id="RHEA-COMP:13674"/>
        <dbReference type="ChEBI" id="CHEBI:15378"/>
        <dbReference type="ChEBI" id="CHEBI:57856"/>
        <dbReference type="ChEBI" id="CHEBI:59789"/>
        <dbReference type="ChEBI" id="CHEBI:85452"/>
        <dbReference type="ChEBI" id="CHEBI:137933"/>
        <dbReference type="EC" id="2.1.1.113"/>
    </reaction>
</comment>
<name>A0A1F6D725_HANXR</name>
<dbReference type="GO" id="GO:0015667">
    <property type="term" value="F:site-specific DNA-methyltransferase (cytosine-N4-specific) activity"/>
    <property type="evidence" value="ECO:0007669"/>
    <property type="project" value="UniProtKB-EC"/>
</dbReference>
<dbReference type="Gene3D" id="3.40.50.150">
    <property type="entry name" value="Vaccinia Virus protein VP39"/>
    <property type="match status" value="1"/>
</dbReference>
<dbReference type="GO" id="GO:0032259">
    <property type="term" value="P:methylation"/>
    <property type="evidence" value="ECO:0007669"/>
    <property type="project" value="UniProtKB-KW"/>
</dbReference>
<gene>
    <name evidence="10" type="ORF">A3F84_13245</name>
</gene>
<evidence type="ECO:0000256" key="6">
    <source>
        <dbReference type="ARBA" id="ARBA00023125"/>
    </source>
</evidence>
<comment type="similarity">
    <text evidence="1">Belongs to the N(4)/N(6)-methyltransferase family. N(4) subfamily.</text>
</comment>
<evidence type="ECO:0000256" key="3">
    <source>
        <dbReference type="ARBA" id="ARBA00022679"/>
    </source>
</evidence>
<keyword evidence="2 10" id="KW-0489">Methyltransferase</keyword>
<dbReference type="EMBL" id="MFKF01000006">
    <property type="protein sequence ID" value="OGG57243.1"/>
    <property type="molecule type" value="Genomic_DNA"/>
</dbReference>
<dbReference type="EC" id="2.1.1.-" evidence="8"/>
<sequence length="396" mass="45700">MRKVNGKLVSEQRNYNVLTVAQAKKIAKSWLREMELEHALLFGLPEVDDRYHYWRVPLLHPATEEKIGEVVIDARTSLVLEGKSTAQDVLEARLLGRKKNLKVHKCEKTYKISSLRNTVGLGDCEVLLQEMPAESVDLIFTSPPYYNARPEYTDYVTYEEYLLKIRKVIQSVHRVLNEGHFFAMNSAPVLVRRARRSESSRRIGVTFDIHRIFIEEGFDFIDDIIWVKPEGAGWATGRGRRFAADRNPLQYKAVPVTEYVMVYRKHTDILIDWHIRNHPDPKTVKASRVPENYERTNVWKIHPANHPDHPAVFPLELAEKVITYYSFKNDVVLDPFAGIGTVGRAAAKSGRRFVLFENNPNYVEIIRKDVGKWLGKGVEDVLWLNCKPVDSSEYLV</sequence>
<keyword evidence="3" id="KW-0808">Transferase</keyword>
<organism evidence="10 11">
    <name type="scientific">Handelsmanbacteria sp. (strain RIFCSPLOWO2_12_FULL_64_10)</name>
    <dbReference type="NCBI Taxonomy" id="1817868"/>
    <lineage>
        <taxon>Bacteria</taxon>
        <taxon>Candidatus Handelsmaniibacteriota</taxon>
    </lineage>
</organism>
<dbReference type="SUPFAM" id="SSF53335">
    <property type="entry name" value="S-adenosyl-L-methionine-dependent methyltransferases"/>
    <property type="match status" value="1"/>
</dbReference>
<evidence type="ECO:0000256" key="1">
    <source>
        <dbReference type="ARBA" id="ARBA00010203"/>
    </source>
</evidence>
<proteinExistence type="inferred from homology"/>
<evidence type="ECO:0000256" key="2">
    <source>
        <dbReference type="ARBA" id="ARBA00022603"/>
    </source>
</evidence>
<feature type="domain" description="DNA methylase N-4/N-6" evidence="9">
    <location>
        <begin position="136"/>
        <end position="367"/>
    </location>
</feature>
<evidence type="ECO:0000256" key="7">
    <source>
        <dbReference type="ARBA" id="ARBA00049120"/>
    </source>
</evidence>
<evidence type="ECO:0000313" key="10">
    <source>
        <dbReference type="EMBL" id="OGG57243.1"/>
    </source>
</evidence>
<dbReference type="InterPro" id="IPR029063">
    <property type="entry name" value="SAM-dependent_MTases_sf"/>
</dbReference>
<dbReference type="Proteomes" id="UP000178606">
    <property type="component" value="Unassembled WGS sequence"/>
</dbReference>